<dbReference type="Pfam" id="PF01272">
    <property type="entry name" value="GreA_GreB"/>
    <property type="match status" value="1"/>
</dbReference>
<dbReference type="AlphaFoldDB" id="A0A193GCS9"/>
<dbReference type="PANTHER" id="PTHR30437">
    <property type="entry name" value="TRANSCRIPTION ELONGATION FACTOR GREA"/>
    <property type="match status" value="1"/>
</dbReference>
<dbReference type="GO" id="GO:0070063">
    <property type="term" value="F:RNA polymerase binding"/>
    <property type="evidence" value="ECO:0007669"/>
    <property type="project" value="InterPro"/>
</dbReference>
<dbReference type="KEGG" id="bfz:BAU07_12615"/>
<dbReference type="SUPFAM" id="SSF54534">
    <property type="entry name" value="FKBP-like"/>
    <property type="match status" value="1"/>
</dbReference>
<dbReference type="EMBL" id="CP016172">
    <property type="protein sequence ID" value="ANN77827.1"/>
    <property type="molecule type" value="Genomic_DNA"/>
</dbReference>
<dbReference type="GO" id="GO:0003677">
    <property type="term" value="F:DNA binding"/>
    <property type="evidence" value="ECO:0007669"/>
    <property type="project" value="InterPro"/>
</dbReference>
<dbReference type="InterPro" id="IPR023459">
    <property type="entry name" value="Tscrpt_elong_fac_GreA/B_fam"/>
</dbReference>
<keyword evidence="3" id="KW-1185">Reference proteome</keyword>
<dbReference type="GO" id="GO:0006354">
    <property type="term" value="P:DNA-templated transcription elongation"/>
    <property type="evidence" value="ECO:0007669"/>
    <property type="project" value="TreeGrafter"/>
</dbReference>
<dbReference type="OrthoDB" id="192847at2"/>
<organism evidence="2 3">
    <name type="scientific">Bordetella flabilis</name>
    <dbReference type="NCBI Taxonomy" id="463014"/>
    <lineage>
        <taxon>Bacteria</taxon>
        <taxon>Pseudomonadati</taxon>
        <taxon>Pseudomonadota</taxon>
        <taxon>Betaproteobacteria</taxon>
        <taxon>Burkholderiales</taxon>
        <taxon>Alcaligenaceae</taxon>
        <taxon>Bordetella</taxon>
    </lineage>
</organism>
<dbReference type="Gene3D" id="3.10.50.30">
    <property type="entry name" value="Transcription elongation factor, GreA/GreB, C-terminal domain"/>
    <property type="match status" value="1"/>
</dbReference>
<dbReference type="GO" id="GO:0032784">
    <property type="term" value="P:regulation of DNA-templated transcription elongation"/>
    <property type="evidence" value="ECO:0007669"/>
    <property type="project" value="InterPro"/>
</dbReference>
<name>A0A193GCS9_9BORD</name>
<gene>
    <name evidence="2" type="ORF">BAU07_12615</name>
</gene>
<dbReference type="Proteomes" id="UP000091926">
    <property type="component" value="Chromosome"/>
</dbReference>
<feature type="domain" description="Transcription elongation factor GreA/GreB C-terminal" evidence="1">
    <location>
        <begin position="54"/>
        <end position="126"/>
    </location>
</feature>
<evidence type="ECO:0000313" key="3">
    <source>
        <dbReference type="Proteomes" id="UP000091926"/>
    </source>
</evidence>
<protein>
    <recommendedName>
        <fullName evidence="1">Transcription elongation factor GreA/GreB C-terminal domain-containing protein</fullName>
    </recommendedName>
</protein>
<dbReference type="InterPro" id="IPR036953">
    <property type="entry name" value="GreA/GreB_C_sf"/>
</dbReference>
<dbReference type="InterPro" id="IPR001437">
    <property type="entry name" value="Tscrpt_elong_fac_GreA/B_C"/>
</dbReference>
<reference evidence="2 3" key="1">
    <citation type="submission" date="2016-06" db="EMBL/GenBank/DDBJ databases">
        <title>Complete genome sequences of Bordetella bronchialis and Bordetella flabilis.</title>
        <authorList>
            <person name="LiPuma J.J."/>
            <person name="Spilker T."/>
        </authorList>
    </citation>
    <scope>NUCLEOTIDE SEQUENCE [LARGE SCALE GENOMIC DNA]</scope>
    <source>
        <strain evidence="2 3">AU10664</strain>
    </source>
</reference>
<evidence type="ECO:0000259" key="1">
    <source>
        <dbReference type="Pfam" id="PF01272"/>
    </source>
</evidence>
<evidence type="ECO:0000313" key="2">
    <source>
        <dbReference type="EMBL" id="ANN77827.1"/>
    </source>
</evidence>
<dbReference type="STRING" id="463014.BAU07_12615"/>
<accession>A0A193GCS9</accession>
<proteinExistence type="predicted"/>
<dbReference type="PANTHER" id="PTHR30437:SF5">
    <property type="entry name" value="REGULATOR OF NUCLEOSIDE DIPHOSPHATE KINASE"/>
    <property type="match status" value="1"/>
</dbReference>
<dbReference type="RefSeq" id="WP_066658126.1">
    <property type="nucleotide sequence ID" value="NZ_CBCSCL010000001.1"/>
</dbReference>
<sequence>MHALTHERVLTELDHARLVGLLARLTASRHLEATHSAHDFFDMAPTLPGHAVPPDLITMRTRIRLRDDRDQEHEVTLVYPAEADAAHGCISVLSPLGLSLIGCREGQTVQWQGPDRVVHHGTIAKVVYQPEAAGDYGA</sequence>